<organism evidence="1 2">
    <name type="scientific">Aristolochia fimbriata</name>
    <name type="common">White veined hardy Dutchman's pipe vine</name>
    <dbReference type="NCBI Taxonomy" id="158543"/>
    <lineage>
        <taxon>Eukaryota</taxon>
        <taxon>Viridiplantae</taxon>
        <taxon>Streptophyta</taxon>
        <taxon>Embryophyta</taxon>
        <taxon>Tracheophyta</taxon>
        <taxon>Spermatophyta</taxon>
        <taxon>Magnoliopsida</taxon>
        <taxon>Magnoliidae</taxon>
        <taxon>Piperales</taxon>
        <taxon>Aristolochiaceae</taxon>
        <taxon>Aristolochia</taxon>
    </lineage>
</organism>
<dbReference type="PANTHER" id="PTHR32254:SF6">
    <property type="entry name" value="DUF1068 DOMAIN-CONTAINING PROTEIN"/>
    <property type="match status" value="1"/>
</dbReference>
<keyword evidence="2" id="KW-1185">Reference proteome</keyword>
<dbReference type="InterPro" id="IPR010471">
    <property type="entry name" value="DUF1068"/>
</dbReference>
<dbReference type="Proteomes" id="UP000825729">
    <property type="component" value="Unassembled WGS sequence"/>
</dbReference>
<dbReference type="PANTHER" id="PTHR32254">
    <property type="entry name" value="EXPRESSED PROTEIN"/>
    <property type="match status" value="1"/>
</dbReference>
<proteinExistence type="predicted"/>
<name>A0AAV7F8E4_ARIFI</name>
<sequence length="174" mass="19392">MLDVGISTMKNSHIGEMRNQSFHGSWNLTILRLALALLGVSFVGYTWHSNTRVPCPLCLCDCSSESLLSVLSDCGSEDPRMKEEMEKSASDLLTEELKLREGVMEDLEQQMQASVLDAKKIASQYQKEAEKCSNGVGACEEARERLEAALSAEVQVSMIWEQRARMHGWTDDSS</sequence>
<evidence type="ECO:0000313" key="2">
    <source>
        <dbReference type="Proteomes" id="UP000825729"/>
    </source>
</evidence>
<gene>
    <name evidence="1" type="ORF">H6P81_001978</name>
</gene>
<dbReference type="Pfam" id="PF06364">
    <property type="entry name" value="DUF1068"/>
    <property type="match status" value="1"/>
</dbReference>
<evidence type="ECO:0000313" key="1">
    <source>
        <dbReference type="EMBL" id="KAG9457470.1"/>
    </source>
</evidence>
<protein>
    <submittedName>
        <fullName evidence="1">Uncharacterized protein</fullName>
    </submittedName>
</protein>
<dbReference type="AlphaFoldDB" id="A0AAV7F8E4"/>
<reference evidence="1 2" key="1">
    <citation type="submission" date="2021-07" db="EMBL/GenBank/DDBJ databases">
        <title>The Aristolochia fimbriata genome: insights into angiosperm evolution, floral development and chemical biosynthesis.</title>
        <authorList>
            <person name="Jiao Y."/>
        </authorList>
    </citation>
    <scope>NUCLEOTIDE SEQUENCE [LARGE SCALE GENOMIC DNA]</scope>
    <source>
        <strain evidence="1">IBCAS-2021</strain>
        <tissue evidence="1">Leaf</tissue>
    </source>
</reference>
<accession>A0AAV7F8E4</accession>
<dbReference type="EMBL" id="JAINDJ010000002">
    <property type="protein sequence ID" value="KAG9457470.1"/>
    <property type="molecule type" value="Genomic_DNA"/>
</dbReference>
<comment type="caution">
    <text evidence="1">The sequence shown here is derived from an EMBL/GenBank/DDBJ whole genome shotgun (WGS) entry which is preliminary data.</text>
</comment>